<dbReference type="Proteomes" id="UP001215503">
    <property type="component" value="Unassembled WGS sequence"/>
</dbReference>
<dbReference type="InterPro" id="IPR003765">
    <property type="entry name" value="NO3_reductase_chaperone_NarJ"/>
</dbReference>
<evidence type="ECO:0000256" key="1">
    <source>
        <dbReference type="ARBA" id="ARBA00023063"/>
    </source>
</evidence>
<dbReference type="InterPro" id="IPR020945">
    <property type="entry name" value="DMSO/NO3_reduct_chaperone"/>
</dbReference>
<organism evidence="2 3">
    <name type="scientific">Aquibaculum arenosum</name>
    <dbReference type="NCBI Taxonomy" id="3032591"/>
    <lineage>
        <taxon>Bacteria</taxon>
        <taxon>Pseudomonadati</taxon>
        <taxon>Pseudomonadota</taxon>
        <taxon>Alphaproteobacteria</taxon>
        <taxon>Rhodospirillales</taxon>
        <taxon>Rhodovibrionaceae</taxon>
        <taxon>Aquibaculum</taxon>
    </lineage>
</organism>
<accession>A0ABT5YJG0</accession>
<dbReference type="PANTHER" id="PTHR43680">
    <property type="entry name" value="NITRATE REDUCTASE MOLYBDENUM COFACTOR ASSEMBLY CHAPERONE"/>
    <property type="match status" value="1"/>
</dbReference>
<gene>
    <name evidence="2" type="primary">narJ</name>
    <name evidence="2" type="ORF">P2G67_03695</name>
</gene>
<name>A0ABT5YJG0_9PROT</name>
<dbReference type="EMBL" id="JARHUD010000002">
    <property type="protein sequence ID" value="MDF2095075.1"/>
    <property type="molecule type" value="Genomic_DNA"/>
</dbReference>
<protein>
    <submittedName>
        <fullName evidence="2">Nitrate reductase molybdenum cofactor assembly chaperone</fullName>
    </submittedName>
</protein>
<dbReference type="Gene3D" id="1.10.3480.10">
    <property type="entry name" value="TorD-like"/>
    <property type="match status" value="1"/>
</dbReference>
<dbReference type="NCBIfam" id="TIGR00684">
    <property type="entry name" value="narJ"/>
    <property type="match status" value="1"/>
</dbReference>
<dbReference type="SUPFAM" id="SSF89155">
    <property type="entry name" value="TorD-like"/>
    <property type="match status" value="1"/>
</dbReference>
<reference evidence="2 3" key="1">
    <citation type="submission" date="2023-03" db="EMBL/GenBank/DDBJ databases">
        <title>Fodinicurvata sp. CAU 1616 isolated from sea sendiment.</title>
        <authorList>
            <person name="Kim W."/>
        </authorList>
    </citation>
    <scope>NUCLEOTIDE SEQUENCE [LARGE SCALE GENOMIC DNA]</scope>
    <source>
        <strain evidence="2 3">CAU 1616</strain>
    </source>
</reference>
<dbReference type="InterPro" id="IPR036411">
    <property type="entry name" value="TorD-like_sf"/>
</dbReference>
<comment type="caution">
    <text evidence="2">The sequence shown here is derived from an EMBL/GenBank/DDBJ whole genome shotgun (WGS) entry which is preliminary data.</text>
</comment>
<dbReference type="RefSeq" id="WP_275820148.1">
    <property type="nucleotide sequence ID" value="NZ_JARHUD010000002.1"/>
</dbReference>
<dbReference type="PANTHER" id="PTHR43680:SF2">
    <property type="entry name" value="NITRATE REDUCTASE MOLYBDENUM COFACTOR ASSEMBLY CHAPERONE NARJ"/>
    <property type="match status" value="1"/>
</dbReference>
<proteinExistence type="predicted"/>
<evidence type="ECO:0000313" key="3">
    <source>
        <dbReference type="Proteomes" id="UP001215503"/>
    </source>
</evidence>
<evidence type="ECO:0000313" key="2">
    <source>
        <dbReference type="EMBL" id="MDF2095075.1"/>
    </source>
</evidence>
<keyword evidence="1" id="KW-0534">Nitrate assimilation</keyword>
<dbReference type="Pfam" id="PF02613">
    <property type="entry name" value="Nitrate_red_del"/>
    <property type="match status" value="1"/>
</dbReference>
<sequence length="227" mass="25107">MLTYRVLSRLLSYPGAKTVAAVGEMRAVLEGEGLVSSSDRKALEPLLADLESKELLDLQERYVLLFDRSRSLSLHLFEHVHGESRDRGQAMVNLGELYAEHGLEVSDRELPDYLPLFLEFLSLLPPRDAAELLAEPAHVVDALHRRLLKRESCYAGVFGTLLSLAAGKADDEALTALLQEPDTDPDDREALDRAWEETAVTFGPDPHAGCPQTRDLLARMAPPPARS</sequence>
<keyword evidence="3" id="KW-1185">Reference proteome</keyword>